<comment type="caution">
    <text evidence="1">The sequence shown here is derived from an EMBL/GenBank/DDBJ whole genome shotgun (WGS) entry which is preliminary data.</text>
</comment>
<evidence type="ECO:0000313" key="1">
    <source>
        <dbReference type="EMBL" id="GIH38876.1"/>
    </source>
</evidence>
<reference evidence="1 2" key="1">
    <citation type="submission" date="2021-01" db="EMBL/GenBank/DDBJ databases">
        <title>Whole genome shotgun sequence of Microbispora corallina NBRC 16416.</title>
        <authorList>
            <person name="Komaki H."/>
            <person name="Tamura T."/>
        </authorList>
    </citation>
    <scope>NUCLEOTIDE SEQUENCE [LARGE SCALE GENOMIC DNA]</scope>
    <source>
        <strain evidence="1 2">NBRC 16416</strain>
    </source>
</reference>
<evidence type="ECO:0000313" key="2">
    <source>
        <dbReference type="Proteomes" id="UP000603904"/>
    </source>
</evidence>
<sequence>MRPVEPPFTEMVVVAAWAAGAVITTAPAPVTAAATVAIMMRTHFLSPTGRRLRMPDLRGCPCGGMSDGRFTGPAGFGAVGPGMLGSIPFVTLSVGSRLKMSEHLGTVKTWSGGKGDV</sequence>
<protein>
    <recommendedName>
        <fullName evidence="3">Secreted protein</fullName>
    </recommendedName>
</protein>
<name>A0ABQ4FVM0_9ACTN</name>
<gene>
    <name evidence="1" type="ORF">Mco01_18760</name>
</gene>
<evidence type="ECO:0008006" key="3">
    <source>
        <dbReference type="Google" id="ProtNLM"/>
    </source>
</evidence>
<proteinExistence type="predicted"/>
<dbReference type="EMBL" id="BOOC01000005">
    <property type="protein sequence ID" value="GIH38876.1"/>
    <property type="molecule type" value="Genomic_DNA"/>
</dbReference>
<keyword evidence="2" id="KW-1185">Reference proteome</keyword>
<dbReference type="Proteomes" id="UP000603904">
    <property type="component" value="Unassembled WGS sequence"/>
</dbReference>
<organism evidence="1 2">
    <name type="scientific">Microbispora corallina</name>
    <dbReference type="NCBI Taxonomy" id="83302"/>
    <lineage>
        <taxon>Bacteria</taxon>
        <taxon>Bacillati</taxon>
        <taxon>Actinomycetota</taxon>
        <taxon>Actinomycetes</taxon>
        <taxon>Streptosporangiales</taxon>
        <taxon>Streptosporangiaceae</taxon>
        <taxon>Microbispora</taxon>
    </lineage>
</organism>
<accession>A0ABQ4FVM0</accession>